<evidence type="ECO:0000256" key="3">
    <source>
        <dbReference type="ARBA" id="ARBA00022679"/>
    </source>
</evidence>
<feature type="domain" description="Sulfatase N-terminal" evidence="8">
    <location>
        <begin position="220"/>
        <end position="443"/>
    </location>
</feature>
<dbReference type="PANTHER" id="PTHR30443">
    <property type="entry name" value="INNER MEMBRANE PROTEIN"/>
    <property type="match status" value="1"/>
</dbReference>
<keyword evidence="6 7" id="KW-0472">Membrane</keyword>
<feature type="transmembrane region" description="Helical" evidence="7">
    <location>
        <begin position="7"/>
        <end position="25"/>
    </location>
</feature>
<dbReference type="InterPro" id="IPR017850">
    <property type="entry name" value="Alkaline_phosphatase_core_sf"/>
</dbReference>
<evidence type="ECO:0000256" key="6">
    <source>
        <dbReference type="ARBA" id="ARBA00023136"/>
    </source>
</evidence>
<comment type="subcellular location">
    <subcellularLocation>
        <location evidence="1">Cell membrane</location>
        <topology evidence="1">Multi-pass membrane protein</topology>
    </subcellularLocation>
</comment>
<dbReference type="RefSeq" id="WP_108657296.1">
    <property type="nucleotide sequence ID" value="NZ_CP028956.1"/>
</dbReference>
<feature type="transmembrane region" description="Helical" evidence="7">
    <location>
        <begin position="102"/>
        <end position="122"/>
    </location>
</feature>
<dbReference type="GO" id="GO:0005886">
    <property type="term" value="C:plasma membrane"/>
    <property type="evidence" value="ECO:0007669"/>
    <property type="project" value="UniProtKB-SubCell"/>
</dbReference>
<dbReference type="GO" id="GO:0016776">
    <property type="term" value="F:phosphotransferase activity, phosphate group as acceptor"/>
    <property type="evidence" value="ECO:0007669"/>
    <property type="project" value="TreeGrafter"/>
</dbReference>
<evidence type="ECO:0000256" key="7">
    <source>
        <dbReference type="SAM" id="Phobius"/>
    </source>
</evidence>
<dbReference type="CDD" id="cd16017">
    <property type="entry name" value="LptA"/>
    <property type="match status" value="1"/>
</dbReference>
<organism evidence="9 10">
    <name type="scientific">Morganella morganii</name>
    <name type="common">Proteus morganii</name>
    <dbReference type="NCBI Taxonomy" id="582"/>
    <lineage>
        <taxon>Bacteria</taxon>
        <taxon>Pseudomonadati</taxon>
        <taxon>Pseudomonadota</taxon>
        <taxon>Gammaproteobacteria</taxon>
        <taxon>Enterobacterales</taxon>
        <taxon>Morganellaceae</taxon>
        <taxon>Morganella</taxon>
    </lineage>
</organism>
<keyword evidence="2" id="KW-1003">Cell membrane</keyword>
<feature type="transmembrane region" description="Helical" evidence="7">
    <location>
        <begin position="31"/>
        <end position="47"/>
    </location>
</feature>
<keyword evidence="5 7" id="KW-1133">Transmembrane helix</keyword>
<evidence type="ECO:0000256" key="5">
    <source>
        <dbReference type="ARBA" id="ARBA00022989"/>
    </source>
</evidence>
<dbReference type="PANTHER" id="PTHR30443:SF2">
    <property type="entry name" value="PHOSPHOETHANOLAMINE TRANSFERASE EPTC"/>
    <property type="match status" value="1"/>
</dbReference>
<evidence type="ECO:0000256" key="1">
    <source>
        <dbReference type="ARBA" id="ARBA00004651"/>
    </source>
</evidence>
<dbReference type="GO" id="GO:0009244">
    <property type="term" value="P:lipopolysaccharide core region biosynthetic process"/>
    <property type="evidence" value="ECO:0007669"/>
    <property type="project" value="TreeGrafter"/>
</dbReference>
<gene>
    <name evidence="9" type="ORF">AM380_18970</name>
</gene>
<feature type="transmembrane region" description="Helical" evidence="7">
    <location>
        <begin position="134"/>
        <end position="152"/>
    </location>
</feature>
<dbReference type="InterPro" id="IPR058130">
    <property type="entry name" value="PEA_transf_C"/>
</dbReference>
<accession>A0AAU8ZS01</accession>
<dbReference type="Pfam" id="PF00884">
    <property type="entry name" value="Sulfatase"/>
    <property type="match status" value="1"/>
</dbReference>
<sequence>MKKYKYPVIMIALIIMSYLVNTFIYKRDSTAPHLATLALFLCTFILLNNTKWYSVITGFIITLIFSLEIAYFAEFHEKISTGVIDSGMETNSSEASAMLGHYIFSILLPAIVVSLLITIFFRKKTLVLPRWFKISPLIVCVFLLISLVREAIADHRILMLSFREDPYEPGRYLRDKFPVVAGNLLYIAGAAVSNDRYAEEYPDRKLNNAIIAGKKPENKVIVFVIGESSSPSRYHIYGYPGATTPEMERIFTGSGSCVTEKVHSSAPITRNSISLSLSFYTPESEENLFREKSIIEMAQDQGYKTYWLGAQPVFGVHGSKYGFIANKSDVITIDEDNDMALPGLLKKALAEPDEYKFIIVHLLGSHKPYANYTDTEKNQFSDEYDRTIRYTDRVTGDLYDETAAAADNYTFIYTSDHGELIGKGHGFTSGSEQFMIPFLYKSGDASFDCRFIEKYRNQDGWLSGLMNKYILSELLGYSLNTELVETEKNNDRVLSADDYVVPFNDYFTNNK</sequence>
<evidence type="ECO:0000313" key="9">
    <source>
        <dbReference type="EMBL" id="AWC95566.1"/>
    </source>
</evidence>
<name>A0AAU8ZS01_MORMO</name>
<dbReference type="EMBL" id="CP028956">
    <property type="protein sequence ID" value="AWC95566.1"/>
    <property type="molecule type" value="Genomic_DNA"/>
</dbReference>
<dbReference type="AlphaFoldDB" id="A0AAU8ZS01"/>
<dbReference type="InterPro" id="IPR040423">
    <property type="entry name" value="PEA_transferase"/>
</dbReference>
<dbReference type="SUPFAM" id="SSF53649">
    <property type="entry name" value="Alkaline phosphatase-like"/>
    <property type="match status" value="1"/>
</dbReference>
<dbReference type="Gene3D" id="3.40.720.10">
    <property type="entry name" value="Alkaline Phosphatase, subunit A"/>
    <property type="match status" value="1"/>
</dbReference>
<evidence type="ECO:0000256" key="2">
    <source>
        <dbReference type="ARBA" id="ARBA00022475"/>
    </source>
</evidence>
<dbReference type="Proteomes" id="UP000244682">
    <property type="component" value="Chromosome"/>
</dbReference>
<dbReference type="InterPro" id="IPR000917">
    <property type="entry name" value="Sulfatase_N"/>
</dbReference>
<evidence type="ECO:0000256" key="4">
    <source>
        <dbReference type="ARBA" id="ARBA00022692"/>
    </source>
</evidence>
<evidence type="ECO:0000259" key="8">
    <source>
        <dbReference type="Pfam" id="PF00884"/>
    </source>
</evidence>
<keyword evidence="3" id="KW-0808">Transferase</keyword>
<evidence type="ECO:0000313" key="10">
    <source>
        <dbReference type="Proteomes" id="UP000244682"/>
    </source>
</evidence>
<keyword evidence="4 7" id="KW-0812">Transmembrane</keyword>
<reference evidence="9 10" key="1">
    <citation type="submission" date="2018-04" db="EMBL/GenBank/DDBJ databases">
        <title>Whole genome sequencing of Morganella morganii AR_0133.</title>
        <authorList>
            <person name="Conlan S."/>
            <person name="Thomas P.J."/>
            <person name="Mullikin J."/>
            <person name="Frank K.M."/>
            <person name="Segre J.A."/>
        </authorList>
    </citation>
    <scope>NUCLEOTIDE SEQUENCE [LARGE SCALE GENOMIC DNA]</scope>
    <source>
        <strain evidence="9 10">AR_0133</strain>
    </source>
</reference>
<feature type="transmembrane region" description="Helical" evidence="7">
    <location>
        <begin position="52"/>
        <end position="73"/>
    </location>
</feature>
<proteinExistence type="predicted"/>
<protein>
    <recommendedName>
        <fullName evidence="8">Sulfatase N-terminal domain-containing protein</fullName>
    </recommendedName>
</protein>